<organism evidence="2">
    <name type="scientific">Brassica napus</name>
    <name type="common">Rape</name>
    <dbReference type="NCBI Taxonomy" id="3708"/>
    <lineage>
        <taxon>Eukaryota</taxon>
        <taxon>Viridiplantae</taxon>
        <taxon>Streptophyta</taxon>
        <taxon>Embryophyta</taxon>
        <taxon>Tracheophyta</taxon>
        <taxon>Spermatophyta</taxon>
        <taxon>Magnoliopsida</taxon>
        <taxon>eudicotyledons</taxon>
        <taxon>Gunneridae</taxon>
        <taxon>Pentapetalae</taxon>
        <taxon>rosids</taxon>
        <taxon>malvids</taxon>
        <taxon>Brassicales</taxon>
        <taxon>Brassicaceae</taxon>
        <taxon>Brassiceae</taxon>
        <taxon>Brassica</taxon>
    </lineage>
</organism>
<protein>
    <submittedName>
        <fullName evidence="2">(rape) hypothetical protein</fullName>
    </submittedName>
</protein>
<sequence>MGMAEARVRLERGRWTTPRHSPPTDAVKVWYSTRQPHVTKAESESQRLWSVFVLLVSDMGFAGLSIDQPLLMVYLFVFFRQLRLHQQRGVLETPVAPASAEEHSSVMVTPAPAPAVGLKRSGPMSTASSVRGCVTTSTRTLQRGRKKEQGS</sequence>
<evidence type="ECO:0000313" key="2">
    <source>
        <dbReference type="EMBL" id="CAF1763988.1"/>
    </source>
</evidence>
<dbReference type="AlphaFoldDB" id="A0A816J5N8"/>
<dbReference type="Proteomes" id="UP001295469">
    <property type="component" value="Chromosome C09"/>
</dbReference>
<name>A0A816J5N8_BRANA</name>
<evidence type="ECO:0000256" key="1">
    <source>
        <dbReference type="SAM" id="MobiDB-lite"/>
    </source>
</evidence>
<accession>A0A816J5N8</accession>
<dbReference type="EMBL" id="HG994373">
    <property type="protein sequence ID" value="CAF1763988.1"/>
    <property type="molecule type" value="Genomic_DNA"/>
</dbReference>
<feature type="compositionally biased region" description="Basic residues" evidence="1">
    <location>
        <begin position="142"/>
        <end position="151"/>
    </location>
</feature>
<gene>
    <name evidence="2" type="ORF">DARMORV10_C09P47700.1</name>
</gene>
<feature type="compositionally biased region" description="Polar residues" evidence="1">
    <location>
        <begin position="123"/>
        <end position="141"/>
    </location>
</feature>
<feature type="region of interest" description="Disordered" evidence="1">
    <location>
        <begin position="117"/>
        <end position="151"/>
    </location>
</feature>
<proteinExistence type="predicted"/>
<reference evidence="2" key="1">
    <citation type="submission" date="2021-01" db="EMBL/GenBank/DDBJ databases">
        <authorList>
            <consortium name="Genoscope - CEA"/>
            <person name="William W."/>
        </authorList>
    </citation>
    <scope>NUCLEOTIDE SEQUENCE</scope>
</reference>